<protein>
    <recommendedName>
        <fullName evidence="4">Protein Iojap-related, mitochondrial</fullName>
    </recommendedName>
</protein>
<organism evidence="2 3">
    <name type="scientific">Malus baccata</name>
    <name type="common">Siberian crab apple</name>
    <name type="synonym">Pyrus baccata</name>
    <dbReference type="NCBI Taxonomy" id="106549"/>
    <lineage>
        <taxon>Eukaryota</taxon>
        <taxon>Viridiplantae</taxon>
        <taxon>Streptophyta</taxon>
        <taxon>Embryophyta</taxon>
        <taxon>Tracheophyta</taxon>
        <taxon>Spermatophyta</taxon>
        <taxon>Magnoliopsida</taxon>
        <taxon>eudicotyledons</taxon>
        <taxon>Gunneridae</taxon>
        <taxon>Pentapetalae</taxon>
        <taxon>rosids</taxon>
        <taxon>fabids</taxon>
        <taxon>Rosales</taxon>
        <taxon>Rosaceae</taxon>
        <taxon>Amygdaloideae</taxon>
        <taxon>Maleae</taxon>
        <taxon>Malus</taxon>
    </lineage>
</organism>
<dbReference type="EMBL" id="VIEB01000286">
    <property type="protein sequence ID" value="TQD96781.1"/>
    <property type="molecule type" value="Genomic_DNA"/>
</dbReference>
<reference evidence="2 3" key="1">
    <citation type="journal article" date="2019" name="G3 (Bethesda)">
        <title>Sequencing of a Wild Apple (Malus baccata) Genome Unravels the Differences Between Cultivated and Wild Apple Species Regarding Disease Resistance and Cold Tolerance.</title>
        <authorList>
            <person name="Chen X."/>
        </authorList>
    </citation>
    <scope>NUCLEOTIDE SEQUENCE [LARGE SCALE GENOMIC DNA]</scope>
    <source>
        <strain evidence="3">cv. Shandingzi</strain>
        <tissue evidence="2">Leaves</tissue>
    </source>
</reference>
<name>A0A540MDI3_MALBA</name>
<dbReference type="Gene3D" id="3.30.460.10">
    <property type="entry name" value="Beta Polymerase, domain 2"/>
    <property type="match status" value="1"/>
</dbReference>
<dbReference type="GO" id="GO:0017148">
    <property type="term" value="P:negative regulation of translation"/>
    <property type="evidence" value="ECO:0007669"/>
    <property type="project" value="TreeGrafter"/>
</dbReference>
<dbReference type="PANTHER" id="PTHR21043">
    <property type="entry name" value="IOJAP SUPERFAMILY ORTHOLOG"/>
    <property type="match status" value="1"/>
</dbReference>
<dbReference type="GO" id="GO:0090071">
    <property type="term" value="P:negative regulation of ribosome biogenesis"/>
    <property type="evidence" value="ECO:0007669"/>
    <property type="project" value="TreeGrafter"/>
</dbReference>
<evidence type="ECO:0008006" key="4">
    <source>
        <dbReference type="Google" id="ProtNLM"/>
    </source>
</evidence>
<evidence type="ECO:0000313" key="2">
    <source>
        <dbReference type="EMBL" id="TQD96781.1"/>
    </source>
</evidence>
<proteinExistence type="inferred from homology"/>
<keyword evidence="3" id="KW-1185">Reference proteome</keyword>
<comment type="similarity">
    <text evidence="1">Belongs to the Iojap/RsfS family.</text>
</comment>
<dbReference type="InterPro" id="IPR004394">
    <property type="entry name" value="Iojap/RsfS/C7orf30"/>
</dbReference>
<evidence type="ECO:0000256" key="1">
    <source>
        <dbReference type="ARBA" id="ARBA00010574"/>
    </source>
</evidence>
<dbReference type="AlphaFoldDB" id="A0A540MDI3"/>
<dbReference type="InterPro" id="IPR043519">
    <property type="entry name" value="NT_sf"/>
</dbReference>
<sequence>MLAALRSRSLSLSFSSSSSLLQQWKLGFPAAYSTFAGKGLLDLQEVEKVLSDVKADDVKVIPAGKHCEWADFMVLATGRSTWHVKNIAQALIYKAGPNFFLISIPNLCLVAENRRETEESETLSLIAY</sequence>
<dbReference type="GO" id="GO:0043023">
    <property type="term" value="F:ribosomal large subunit binding"/>
    <property type="evidence" value="ECO:0007669"/>
    <property type="project" value="TreeGrafter"/>
</dbReference>
<dbReference type="STRING" id="106549.A0A540MDI3"/>
<dbReference type="SUPFAM" id="SSF81301">
    <property type="entry name" value="Nucleotidyltransferase"/>
    <property type="match status" value="1"/>
</dbReference>
<dbReference type="Proteomes" id="UP000315295">
    <property type="component" value="Unassembled WGS sequence"/>
</dbReference>
<evidence type="ECO:0000313" key="3">
    <source>
        <dbReference type="Proteomes" id="UP000315295"/>
    </source>
</evidence>
<dbReference type="Pfam" id="PF02410">
    <property type="entry name" value="RsfS"/>
    <property type="match status" value="1"/>
</dbReference>
<gene>
    <name evidence="2" type="ORF">C1H46_017674</name>
</gene>
<dbReference type="PANTHER" id="PTHR21043:SF0">
    <property type="entry name" value="MITOCHONDRIAL ASSEMBLY OF RIBOSOMAL LARGE SUBUNIT PROTEIN 1"/>
    <property type="match status" value="1"/>
</dbReference>
<accession>A0A540MDI3</accession>
<comment type="caution">
    <text evidence="2">The sequence shown here is derived from an EMBL/GenBank/DDBJ whole genome shotgun (WGS) entry which is preliminary data.</text>
</comment>